<dbReference type="RefSeq" id="WP_273133436.1">
    <property type="nucleotide sequence ID" value="NZ_VMRX01000021.1"/>
</dbReference>
<gene>
    <name evidence="2" type="ORF">FHK81_08725</name>
</gene>
<protein>
    <recommendedName>
        <fullName evidence="4">DUF3829 domain-containing protein</fullName>
    </recommendedName>
</protein>
<evidence type="ECO:0000313" key="2">
    <source>
        <dbReference type="EMBL" id="TVT33517.1"/>
    </source>
</evidence>
<name>A0A558BAH5_9GAMM</name>
<sequence>MCFKSYIAKAGFVFLAAVAVSGCGDDQVASLKESVAPFYDNYTVGQLFDNRSICASTSWASFKGERDETVIEYKCDLKGVEEYERGLLSYHSENLYPILESQSSVEKRIKSLEQMIASDKKDIDSYQELLDNPVEGRESRDLLRRINEGEKYLNYLTSLSVNDVIKNDGMDINTIYLRGSQVGPADSPGAAPTSGGDYLPPRDFYSEVDSLVSKINSSSGAGAVFYDVSKEEAEENRKAARNKLDDVLANMRMRVERSIKILKSSREEYLAGQREMAERNLERAITRIKESEPELKEAYENAEAYEDDFVASLDNHISELESELENVYASEVFQWVVTPKGEYSLVYSGIVENSITSDERKLDYRNNMKAVEMVFEDELSDYEDLMKAIGVHEQKAYALSEIRTQFYRTY</sequence>
<keyword evidence="1" id="KW-0732">Signal</keyword>
<evidence type="ECO:0008006" key="4">
    <source>
        <dbReference type="Google" id="ProtNLM"/>
    </source>
</evidence>
<organism evidence="2 3">
    <name type="scientific">Marinobacter vinifirmus</name>
    <dbReference type="NCBI Taxonomy" id="355591"/>
    <lineage>
        <taxon>Bacteria</taxon>
        <taxon>Pseudomonadati</taxon>
        <taxon>Pseudomonadota</taxon>
        <taxon>Gammaproteobacteria</taxon>
        <taxon>Pseudomonadales</taxon>
        <taxon>Marinobacteraceae</taxon>
        <taxon>Marinobacter</taxon>
    </lineage>
</organism>
<dbReference type="EMBL" id="VMRX01000021">
    <property type="protein sequence ID" value="TVT33517.1"/>
    <property type="molecule type" value="Genomic_DNA"/>
</dbReference>
<evidence type="ECO:0000313" key="3">
    <source>
        <dbReference type="Proteomes" id="UP000319142"/>
    </source>
</evidence>
<comment type="caution">
    <text evidence="2">The sequence shown here is derived from an EMBL/GenBank/DDBJ whole genome shotgun (WGS) entry which is preliminary data.</text>
</comment>
<feature type="chain" id="PRO_5022055537" description="DUF3829 domain-containing protein" evidence="1">
    <location>
        <begin position="20"/>
        <end position="410"/>
    </location>
</feature>
<feature type="signal peptide" evidence="1">
    <location>
        <begin position="1"/>
        <end position="19"/>
    </location>
</feature>
<dbReference type="AlphaFoldDB" id="A0A558BAH5"/>
<dbReference type="PROSITE" id="PS51257">
    <property type="entry name" value="PROKAR_LIPOPROTEIN"/>
    <property type="match status" value="1"/>
</dbReference>
<evidence type="ECO:0000256" key="1">
    <source>
        <dbReference type="SAM" id="SignalP"/>
    </source>
</evidence>
<dbReference type="Proteomes" id="UP000319142">
    <property type="component" value="Unassembled WGS sequence"/>
</dbReference>
<accession>A0A558BAH5</accession>
<proteinExistence type="predicted"/>
<reference evidence="2 3" key="1">
    <citation type="submission" date="2019-07" db="EMBL/GenBank/DDBJ databases">
        <title>The pathways for chlorine oxyanion respiration interact through the shared metabolite chlorate.</title>
        <authorList>
            <person name="Barnum T.P."/>
            <person name="Cheng Y."/>
            <person name="Hill K.A."/>
            <person name="Lucas L.N."/>
            <person name="Carlson H.K."/>
            <person name="Coates J.D."/>
        </authorList>
    </citation>
    <scope>NUCLEOTIDE SEQUENCE [LARGE SCALE GENOMIC DNA]</scope>
    <source>
        <strain evidence="2">UCB</strain>
    </source>
</reference>